<dbReference type="EMBL" id="SSTE01015080">
    <property type="protein sequence ID" value="KAA0043598.1"/>
    <property type="molecule type" value="Genomic_DNA"/>
</dbReference>
<comment type="caution">
    <text evidence="1">The sequence shown here is derived from an EMBL/GenBank/DDBJ whole genome shotgun (WGS) entry which is preliminary data.</text>
</comment>
<evidence type="ECO:0000313" key="1">
    <source>
        <dbReference type="EMBL" id="KAA0043598.1"/>
    </source>
</evidence>
<name>A0A5A7TL89_CUCMM</name>
<sequence>MTDVLAKRHESLATSKEIMDALKAMFGQPEWSLRHEAIKYIYTKRMKEGTSIREHVLDMMMHFYIIEVNGGAIDEANQENGS</sequence>
<evidence type="ECO:0000313" key="2">
    <source>
        <dbReference type="Proteomes" id="UP000321393"/>
    </source>
</evidence>
<protein>
    <submittedName>
        <fullName evidence="1">Gag/pol protein</fullName>
    </submittedName>
</protein>
<dbReference type="AlphaFoldDB" id="A0A5A7TL89"/>
<gene>
    <name evidence="1" type="ORF">E6C27_scaffold320G00300</name>
</gene>
<dbReference type="OrthoDB" id="904370at2759"/>
<dbReference type="Proteomes" id="UP000321393">
    <property type="component" value="Unassembled WGS sequence"/>
</dbReference>
<proteinExistence type="predicted"/>
<accession>A0A5A7TL89</accession>
<organism evidence="1 2">
    <name type="scientific">Cucumis melo var. makuwa</name>
    <name type="common">Oriental melon</name>
    <dbReference type="NCBI Taxonomy" id="1194695"/>
    <lineage>
        <taxon>Eukaryota</taxon>
        <taxon>Viridiplantae</taxon>
        <taxon>Streptophyta</taxon>
        <taxon>Embryophyta</taxon>
        <taxon>Tracheophyta</taxon>
        <taxon>Spermatophyta</taxon>
        <taxon>Magnoliopsida</taxon>
        <taxon>eudicotyledons</taxon>
        <taxon>Gunneridae</taxon>
        <taxon>Pentapetalae</taxon>
        <taxon>rosids</taxon>
        <taxon>fabids</taxon>
        <taxon>Cucurbitales</taxon>
        <taxon>Cucurbitaceae</taxon>
        <taxon>Benincaseae</taxon>
        <taxon>Cucumis</taxon>
    </lineage>
</organism>
<reference evidence="1 2" key="1">
    <citation type="submission" date="2019-08" db="EMBL/GenBank/DDBJ databases">
        <title>Draft genome sequences of two oriental melons (Cucumis melo L. var makuwa).</title>
        <authorList>
            <person name="Kwon S.-Y."/>
        </authorList>
    </citation>
    <scope>NUCLEOTIDE SEQUENCE [LARGE SCALE GENOMIC DNA]</scope>
    <source>
        <strain evidence="2">cv. SW 3</strain>
        <tissue evidence="1">Leaf</tissue>
    </source>
</reference>